<organism evidence="3 4">
    <name type="scientific">Chenopodium quinoa</name>
    <name type="common">Quinoa</name>
    <dbReference type="NCBI Taxonomy" id="63459"/>
    <lineage>
        <taxon>Eukaryota</taxon>
        <taxon>Viridiplantae</taxon>
        <taxon>Streptophyta</taxon>
        <taxon>Embryophyta</taxon>
        <taxon>Tracheophyta</taxon>
        <taxon>Spermatophyta</taxon>
        <taxon>Magnoliopsida</taxon>
        <taxon>eudicotyledons</taxon>
        <taxon>Gunneridae</taxon>
        <taxon>Pentapetalae</taxon>
        <taxon>Caryophyllales</taxon>
        <taxon>Chenopodiaceae</taxon>
        <taxon>Chenopodioideae</taxon>
        <taxon>Atripliceae</taxon>
        <taxon>Chenopodium</taxon>
    </lineage>
</organism>
<feature type="region of interest" description="Disordered" evidence="1">
    <location>
        <begin position="277"/>
        <end position="298"/>
    </location>
</feature>
<proteinExistence type="predicted"/>
<keyword evidence="4" id="KW-1185">Reference proteome</keyword>
<dbReference type="InterPro" id="IPR025836">
    <property type="entry name" value="Zn_knuckle_CX2CX4HX4C"/>
</dbReference>
<name>A0A803MU90_CHEQI</name>
<feature type="compositionally biased region" description="Polar residues" evidence="1">
    <location>
        <begin position="202"/>
        <end position="218"/>
    </location>
</feature>
<feature type="region of interest" description="Disordered" evidence="1">
    <location>
        <begin position="76"/>
        <end position="95"/>
    </location>
</feature>
<dbReference type="EnsemblPlants" id="AUR62035312-RA">
    <property type="protein sequence ID" value="AUR62035312-RA:cds"/>
    <property type="gene ID" value="AUR62035312"/>
</dbReference>
<dbReference type="AlphaFoldDB" id="A0A803MU90"/>
<feature type="region of interest" description="Disordered" evidence="1">
    <location>
        <begin position="120"/>
        <end position="156"/>
    </location>
</feature>
<protein>
    <recommendedName>
        <fullName evidence="2">Zinc knuckle CX2CX4HX4C domain-containing protein</fullName>
    </recommendedName>
</protein>
<evidence type="ECO:0000313" key="3">
    <source>
        <dbReference type="EnsemblPlants" id="AUR62035312-RA:cds"/>
    </source>
</evidence>
<feature type="compositionally biased region" description="Low complexity" evidence="1">
    <location>
        <begin position="120"/>
        <end position="130"/>
    </location>
</feature>
<feature type="compositionally biased region" description="Polar residues" evidence="1">
    <location>
        <begin position="131"/>
        <end position="154"/>
    </location>
</feature>
<dbReference type="Gramene" id="AUR62035312-RA">
    <property type="protein sequence ID" value="AUR62035312-RA:cds"/>
    <property type="gene ID" value="AUR62035312"/>
</dbReference>
<reference evidence="3" key="1">
    <citation type="journal article" date="2017" name="Nature">
        <title>The genome of Chenopodium quinoa.</title>
        <authorList>
            <person name="Jarvis D.E."/>
            <person name="Ho Y.S."/>
            <person name="Lightfoot D.J."/>
            <person name="Schmoeckel S.M."/>
            <person name="Li B."/>
            <person name="Borm T.J.A."/>
            <person name="Ohyanagi H."/>
            <person name="Mineta K."/>
            <person name="Michell C.T."/>
            <person name="Saber N."/>
            <person name="Kharbatia N.M."/>
            <person name="Rupper R.R."/>
            <person name="Sharp A.R."/>
            <person name="Dally N."/>
            <person name="Boughton B.A."/>
            <person name="Woo Y.H."/>
            <person name="Gao G."/>
            <person name="Schijlen E.G.W.M."/>
            <person name="Guo X."/>
            <person name="Momin A.A."/>
            <person name="Negrao S."/>
            <person name="Al-Babili S."/>
            <person name="Gehring C."/>
            <person name="Roessner U."/>
            <person name="Jung C."/>
            <person name="Murphy K."/>
            <person name="Arold S.T."/>
            <person name="Gojobori T."/>
            <person name="van der Linden C.G."/>
            <person name="van Loo E.N."/>
            <person name="Jellen E.N."/>
            <person name="Maughan P.J."/>
            <person name="Tester M."/>
        </authorList>
    </citation>
    <scope>NUCLEOTIDE SEQUENCE [LARGE SCALE GENOMIC DNA]</scope>
    <source>
        <strain evidence="3">cv. PI 614886</strain>
    </source>
</reference>
<sequence>MVDLSKPLIPGCYIPGEFGPIWIFFRYEGVFRFCKKCGCVGHLREFCKYSDYVAARRIHARMEALRLKGGRGNNLPNGNVHGAAANRDNHDTNDNVEPEYIPINGVYQNGFMEHSNVVVVSSSPTHSTSNQGHESNSSSETDLTTPDSYHNPHTTRFRDENRAEMMAGDPYAPFTATQCASSSSLGGILFAAATQERYFADSSLSNSSGAGETGSKTGASRAGIYEEKSSSSHSSAYQPLIRGVTNDSSDSEEFRLPPVITSNEVDVTPQMLANLSLEDNSGAHILENGPPEFPKRPT</sequence>
<feature type="region of interest" description="Disordered" evidence="1">
    <location>
        <begin position="202"/>
        <end position="262"/>
    </location>
</feature>
<accession>A0A803MU90</accession>
<evidence type="ECO:0000259" key="2">
    <source>
        <dbReference type="Pfam" id="PF14392"/>
    </source>
</evidence>
<dbReference type="Pfam" id="PF14392">
    <property type="entry name" value="zf-CCHC_4"/>
    <property type="match status" value="1"/>
</dbReference>
<evidence type="ECO:0000313" key="4">
    <source>
        <dbReference type="Proteomes" id="UP000596660"/>
    </source>
</evidence>
<feature type="domain" description="Zinc knuckle CX2CX4HX4C" evidence="2">
    <location>
        <begin position="21"/>
        <end position="49"/>
    </location>
</feature>
<dbReference type="Proteomes" id="UP000596660">
    <property type="component" value="Unplaced"/>
</dbReference>
<evidence type="ECO:0000256" key="1">
    <source>
        <dbReference type="SAM" id="MobiDB-lite"/>
    </source>
</evidence>
<reference evidence="3" key="2">
    <citation type="submission" date="2021-03" db="UniProtKB">
        <authorList>
            <consortium name="EnsemblPlants"/>
        </authorList>
    </citation>
    <scope>IDENTIFICATION</scope>
</reference>